<comment type="caution">
    <text evidence="1">The sequence shown here is derived from an EMBL/GenBank/DDBJ whole genome shotgun (WGS) entry which is preliminary data.</text>
</comment>
<name>A0A5N5T991_9CRUS</name>
<accession>A0A5N5T991</accession>
<gene>
    <name evidence="1" type="ORF">Anas_06448</name>
</gene>
<evidence type="ECO:0000313" key="1">
    <source>
        <dbReference type="EMBL" id="KAB7503204.1"/>
    </source>
</evidence>
<sequence>MIQALVYNVDFSIIDSLTFSNNEVINVLGELALKNEREIKIVAKVVNDFSTINLQEYAKGISYIRETFPNLMRW</sequence>
<dbReference type="EMBL" id="SEYY01005651">
    <property type="protein sequence ID" value="KAB7503204.1"/>
    <property type="molecule type" value="Genomic_DNA"/>
</dbReference>
<reference evidence="1 2" key="1">
    <citation type="journal article" date="2019" name="PLoS Biol.">
        <title>Sex chromosomes control vertical transmission of feminizing Wolbachia symbionts in an isopod.</title>
        <authorList>
            <person name="Becking T."/>
            <person name="Chebbi M.A."/>
            <person name="Giraud I."/>
            <person name="Moumen B."/>
            <person name="Laverre T."/>
            <person name="Caubet Y."/>
            <person name="Peccoud J."/>
            <person name="Gilbert C."/>
            <person name="Cordaux R."/>
        </authorList>
    </citation>
    <scope>NUCLEOTIDE SEQUENCE [LARGE SCALE GENOMIC DNA]</scope>
    <source>
        <strain evidence="1">ANa2</strain>
        <tissue evidence="1">Whole body excluding digestive tract and cuticle</tissue>
    </source>
</reference>
<proteinExistence type="predicted"/>
<organism evidence="1 2">
    <name type="scientific">Armadillidium nasatum</name>
    <dbReference type="NCBI Taxonomy" id="96803"/>
    <lineage>
        <taxon>Eukaryota</taxon>
        <taxon>Metazoa</taxon>
        <taxon>Ecdysozoa</taxon>
        <taxon>Arthropoda</taxon>
        <taxon>Crustacea</taxon>
        <taxon>Multicrustacea</taxon>
        <taxon>Malacostraca</taxon>
        <taxon>Eumalacostraca</taxon>
        <taxon>Peracarida</taxon>
        <taxon>Isopoda</taxon>
        <taxon>Oniscidea</taxon>
        <taxon>Crinocheta</taxon>
        <taxon>Armadillidiidae</taxon>
        <taxon>Armadillidium</taxon>
    </lineage>
</organism>
<keyword evidence="2" id="KW-1185">Reference proteome</keyword>
<dbReference type="AlphaFoldDB" id="A0A5N5T991"/>
<dbReference type="OrthoDB" id="10470731at2759"/>
<dbReference type="InterPro" id="IPR012340">
    <property type="entry name" value="NA-bd_OB-fold"/>
</dbReference>
<dbReference type="Gene3D" id="2.40.50.140">
    <property type="entry name" value="Nucleic acid-binding proteins"/>
    <property type="match status" value="1"/>
</dbReference>
<evidence type="ECO:0000313" key="2">
    <source>
        <dbReference type="Proteomes" id="UP000326759"/>
    </source>
</evidence>
<dbReference type="Proteomes" id="UP000326759">
    <property type="component" value="Unassembled WGS sequence"/>
</dbReference>
<protein>
    <submittedName>
        <fullName evidence="1">Uncharacterized protein</fullName>
    </submittedName>
</protein>